<accession>A0ABU3VM14</accession>
<evidence type="ECO:0000313" key="6">
    <source>
        <dbReference type="EMBL" id="MDU9007226.1"/>
    </source>
</evidence>
<dbReference type="PROSITE" id="PS50931">
    <property type="entry name" value="HTH_LYSR"/>
    <property type="match status" value="1"/>
</dbReference>
<keyword evidence="7" id="KW-1185">Reference proteome</keyword>
<dbReference type="InterPro" id="IPR000847">
    <property type="entry name" value="LysR_HTH_N"/>
</dbReference>
<reference evidence="7" key="1">
    <citation type="submission" date="2023-05" db="EMBL/GenBank/DDBJ databases">
        <title>Sedimentitalea sp. nov. JM2-8.</title>
        <authorList>
            <person name="Huang J."/>
        </authorList>
    </citation>
    <scope>NUCLEOTIDE SEQUENCE [LARGE SCALE GENOMIC DNA]</scope>
    <source>
        <strain evidence="7">KHS03</strain>
    </source>
</reference>
<evidence type="ECO:0000256" key="2">
    <source>
        <dbReference type="ARBA" id="ARBA00023015"/>
    </source>
</evidence>
<dbReference type="PANTHER" id="PTHR30537:SF79">
    <property type="entry name" value="TRANSCRIPTIONAL REGULATOR-RELATED"/>
    <property type="match status" value="1"/>
</dbReference>
<dbReference type="EMBL" id="JASMWN010000065">
    <property type="protein sequence ID" value="MDU9007226.1"/>
    <property type="molecule type" value="Genomic_DNA"/>
</dbReference>
<proteinExistence type="inferred from homology"/>
<dbReference type="InterPro" id="IPR036388">
    <property type="entry name" value="WH-like_DNA-bd_sf"/>
</dbReference>
<evidence type="ECO:0000256" key="4">
    <source>
        <dbReference type="ARBA" id="ARBA00023163"/>
    </source>
</evidence>
<organism evidence="6 7">
    <name type="scientific">Sedimentitalea todarodis</name>
    <dbReference type="NCBI Taxonomy" id="1631240"/>
    <lineage>
        <taxon>Bacteria</taxon>
        <taxon>Pseudomonadati</taxon>
        <taxon>Pseudomonadota</taxon>
        <taxon>Alphaproteobacteria</taxon>
        <taxon>Rhodobacterales</taxon>
        <taxon>Paracoccaceae</taxon>
        <taxon>Sedimentitalea</taxon>
    </lineage>
</organism>
<feature type="domain" description="HTH lysR-type" evidence="5">
    <location>
        <begin position="5"/>
        <end position="62"/>
    </location>
</feature>
<dbReference type="Pfam" id="PF00126">
    <property type="entry name" value="HTH_1"/>
    <property type="match status" value="1"/>
</dbReference>
<evidence type="ECO:0000256" key="3">
    <source>
        <dbReference type="ARBA" id="ARBA00023125"/>
    </source>
</evidence>
<keyword evidence="4" id="KW-0804">Transcription</keyword>
<dbReference type="Gene3D" id="3.40.190.10">
    <property type="entry name" value="Periplasmic binding protein-like II"/>
    <property type="match status" value="2"/>
</dbReference>
<sequence length="295" mass="31265">MQRLPNLIWLRSFAAAAQHLSLTDAAAELGLTQTAVSLHVRSLEAELACALFTRAARRLTLTQTGQAYAYSLRQALGDMAFSTASLFGAGAEQMLTVRVPISSAALWLAHRLPGFSAAYPGITVRMVSQVWGGGTPDAELADVELRFGNGNWAGVHARKISDERIVPISAAGDKRDKHDLAVLQNGPLVQILGFEDMLLRYLNANHLTPAHGVTSHAVDTTVAAIDIVAAGGGSAVVLERFARTAIKTGKPIAITGAAVEINLAHYLLTTTTSGPSDPAKHLFEAWLEAALREGS</sequence>
<name>A0ABU3VM14_9RHOB</name>
<comment type="similarity">
    <text evidence="1">Belongs to the LysR transcriptional regulatory family.</text>
</comment>
<dbReference type="SUPFAM" id="SSF46785">
    <property type="entry name" value="Winged helix' DNA-binding domain"/>
    <property type="match status" value="1"/>
</dbReference>
<dbReference type="RefSeq" id="WP_316783125.1">
    <property type="nucleotide sequence ID" value="NZ_JASMWN010000065.1"/>
</dbReference>
<evidence type="ECO:0000259" key="5">
    <source>
        <dbReference type="PROSITE" id="PS50931"/>
    </source>
</evidence>
<dbReference type="InterPro" id="IPR058163">
    <property type="entry name" value="LysR-type_TF_proteobact-type"/>
</dbReference>
<comment type="caution">
    <text evidence="6">The sequence shown here is derived from an EMBL/GenBank/DDBJ whole genome shotgun (WGS) entry which is preliminary data.</text>
</comment>
<gene>
    <name evidence="6" type="ORF">QO231_25875</name>
</gene>
<dbReference type="Proteomes" id="UP001255416">
    <property type="component" value="Unassembled WGS sequence"/>
</dbReference>
<protein>
    <submittedName>
        <fullName evidence="6">LysR family transcriptional regulator</fullName>
    </submittedName>
</protein>
<evidence type="ECO:0000256" key="1">
    <source>
        <dbReference type="ARBA" id="ARBA00009437"/>
    </source>
</evidence>
<evidence type="ECO:0000313" key="7">
    <source>
        <dbReference type="Proteomes" id="UP001255416"/>
    </source>
</evidence>
<dbReference type="PRINTS" id="PR00039">
    <property type="entry name" value="HTHLYSR"/>
</dbReference>
<dbReference type="InterPro" id="IPR036390">
    <property type="entry name" value="WH_DNA-bd_sf"/>
</dbReference>
<keyword evidence="2" id="KW-0805">Transcription regulation</keyword>
<dbReference type="Pfam" id="PF03466">
    <property type="entry name" value="LysR_substrate"/>
    <property type="match status" value="1"/>
</dbReference>
<keyword evidence="3" id="KW-0238">DNA-binding</keyword>
<dbReference type="Gene3D" id="1.10.10.10">
    <property type="entry name" value="Winged helix-like DNA-binding domain superfamily/Winged helix DNA-binding domain"/>
    <property type="match status" value="1"/>
</dbReference>
<dbReference type="InterPro" id="IPR005119">
    <property type="entry name" value="LysR_subst-bd"/>
</dbReference>
<dbReference type="SUPFAM" id="SSF53850">
    <property type="entry name" value="Periplasmic binding protein-like II"/>
    <property type="match status" value="1"/>
</dbReference>
<dbReference type="PANTHER" id="PTHR30537">
    <property type="entry name" value="HTH-TYPE TRANSCRIPTIONAL REGULATOR"/>
    <property type="match status" value="1"/>
</dbReference>